<protein>
    <recommendedName>
        <fullName evidence="4">TRP C-terminal domain-containing protein</fullName>
    </recommendedName>
</protein>
<keyword evidence="3" id="KW-1185">Reference proteome</keyword>
<keyword evidence="1" id="KW-0472">Membrane</keyword>
<evidence type="ECO:0000256" key="1">
    <source>
        <dbReference type="SAM" id="Phobius"/>
    </source>
</evidence>
<dbReference type="OMA" id="MNIFRVY"/>
<sequence>MLLNYLWIFSVIFTFNTNFSFSLNFIELTSNSSFYMANNLDCYLSSMQNFELIYIRIIAMLILIAMQILIIWIGFAFYAKCKNWTFNKSIISNTLLYLYVSNYAALIKQLCSIVSKREISTISYIQGDVSLIYGTDNHMFWIIILGIPGLGVIGVLIPFTLFVVMYMNREQLDKIKLRRHICYLFNEYNQESYYWEQIKLSKKTIIIIILTFFESDVLLMASLLGLCLLFYQLLAVKQKPYIIQSLNFLDIQTGQICSISIFISAVKYVSEKGNVTALSIVLQIFIIILCIRLCYPFMMNIFRVYFKKYKLPFIEFVYKILRTIKADCFLSRYLNNQLRKLNNREYRRKTNFAKLRNHLIQISKLQIGHQKQMVSMMNSQSTIRYRQIVTITDAEMNKLASP</sequence>
<reference evidence="2 3" key="1">
    <citation type="journal article" date="2006" name="Nature">
        <title>Global trends of whole-genome duplications revealed by the ciliate Paramecium tetraurelia.</title>
        <authorList>
            <consortium name="Genoscope"/>
            <person name="Aury J.-M."/>
            <person name="Jaillon O."/>
            <person name="Duret L."/>
            <person name="Noel B."/>
            <person name="Jubin C."/>
            <person name="Porcel B.M."/>
            <person name="Segurens B."/>
            <person name="Daubin V."/>
            <person name="Anthouard V."/>
            <person name="Aiach N."/>
            <person name="Arnaiz O."/>
            <person name="Billaut A."/>
            <person name="Beisson J."/>
            <person name="Blanc I."/>
            <person name="Bouhouche K."/>
            <person name="Camara F."/>
            <person name="Duharcourt S."/>
            <person name="Guigo R."/>
            <person name="Gogendeau D."/>
            <person name="Katinka M."/>
            <person name="Keller A.-M."/>
            <person name="Kissmehl R."/>
            <person name="Klotz C."/>
            <person name="Koll F."/>
            <person name="Le Moue A."/>
            <person name="Lepere C."/>
            <person name="Malinsky S."/>
            <person name="Nowacki M."/>
            <person name="Nowak J.K."/>
            <person name="Plattner H."/>
            <person name="Poulain J."/>
            <person name="Ruiz F."/>
            <person name="Serrano V."/>
            <person name="Zagulski M."/>
            <person name="Dessen P."/>
            <person name="Betermier M."/>
            <person name="Weissenbach J."/>
            <person name="Scarpelli C."/>
            <person name="Schachter V."/>
            <person name="Sperling L."/>
            <person name="Meyer E."/>
            <person name="Cohen J."/>
            <person name="Wincker P."/>
        </authorList>
    </citation>
    <scope>NUCLEOTIDE SEQUENCE [LARGE SCALE GENOMIC DNA]</scope>
    <source>
        <strain evidence="2 3">Stock d4-2</strain>
    </source>
</reference>
<dbReference type="InParanoid" id="A0CUU6"/>
<feature type="transmembrane region" description="Helical" evidence="1">
    <location>
        <begin position="205"/>
        <end position="231"/>
    </location>
</feature>
<dbReference type="OrthoDB" id="10574720at2759"/>
<dbReference type="GeneID" id="5027744"/>
<dbReference type="Proteomes" id="UP000000600">
    <property type="component" value="Unassembled WGS sequence"/>
</dbReference>
<evidence type="ECO:0008006" key="4">
    <source>
        <dbReference type="Google" id="ProtNLM"/>
    </source>
</evidence>
<dbReference type="KEGG" id="ptm:GSPATT00039018001"/>
<feature type="transmembrane region" description="Helical" evidence="1">
    <location>
        <begin position="277"/>
        <end position="298"/>
    </location>
</feature>
<feature type="transmembrane region" description="Helical" evidence="1">
    <location>
        <begin position="139"/>
        <end position="166"/>
    </location>
</feature>
<feature type="transmembrane region" description="Helical" evidence="1">
    <location>
        <begin position="6"/>
        <end position="26"/>
    </location>
</feature>
<accession>A0CUU6</accession>
<gene>
    <name evidence="2" type="ORF">GSPATT00039018001</name>
</gene>
<dbReference type="EMBL" id="CT868189">
    <property type="protein sequence ID" value="CAK74563.1"/>
    <property type="molecule type" value="Genomic_DNA"/>
</dbReference>
<dbReference type="RefSeq" id="XP_001441960.1">
    <property type="nucleotide sequence ID" value="XM_001441923.1"/>
</dbReference>
<organism evidence="2 3">
    <name type="scientific">Paramecium tetraurelia</name>
    <dbReference type="NCBI Taxonomy" id="5888"/>
    <lineage>
        <taxon>Eukaryota</taxon>
        <taxon>Sar</taxon>
        <taxon>Alveolata</taxon>
        <taxon>Ciliophora</taxon>
        <taxon>Intramacronucleata</taxon>
        <taxon>Oligohymenophorea</taxon>
        <taxon>Peniculida</taxon>
        <taxon>Parameciidae</taxon>
        <taxon>Paramecium</taxon>
    </lineage>
</organism>
<name>A0CUU6_PARTE</name>
<proteinExistence type="predicted"/>
<dbReference type="HOGENOM" id="CLU_051974_0_0_1"/>
<dbReference type="AlphaFoldDB" id="A0CUU6"/>
<dbReference type="PANTHER" id="PTHR11319">
    <property type="entry name" value="G PROTEIN-COUPLED RECEPTOR-RELATED"/>
    <property type="match status" value="1"/>
</dbReference>
<dbReference type="STRING" id="5888.A0CUU6"/>
<keyword evidence="1" id="KW-0812">Transmembrane</keyword>
<dbReference type="PANTHER" id="PTHR11319:SF35">
    <property type="entry name" value="OUTER MEMBRANE PROTEIN PMPC-RELATED"/>
    <property type="match status" value="1"/>
</dbReference>
<keyword evidence="1" id="KW-1133">Transmembrane helix</keyword>
<feature type="transmembrane region" description="Helical" evidence="1">
    <location>
        <begin position="53"/>
        <end position="79"/>
    </location>
</feature>
<evidence type="ECO:0000313" key="3">
    <source>
        <dbReference type="Proteomes" id="UP000000600"/>
    </source>
</evidence>
<evidence type="ECO:0000313" key="2">
    <source>
        <dbReference type="EMBL" id="CAK74563.1"/>
    </source>
</evidence>